<gene>
    <name evidence="2" type="ORF">J4727_13710</name>
</gene>
<name>A0A939SRH6_PRORE</name>
<accession>A0A939SRH6</accession>
<evidence type="ECO:0000313" key="2">
    <source>
        <dbReference type="EMBL" id="MBO1916363.1"/>
    </source>
</evidence>
<proteinExistence type="predicted"/>
<dbReference type="Proteomes" id="UP000664477">
    <property type="component" value="Unassembled WGS sequence"/>
</dbReference>
<keyword evidence="1" id="KW-0175">Coiled coil</keyword>
<dbReference type="EMBL" id="JAGETQ010000081">
    <property type="protein sequence ID" value="MBO1916363.1"/>
    <property type="molecule type" value="Genomic_DNA"/>
</dbReference>
<protein>
    <submittedName>
        <fullName evidence="2">Uncharacterized protein</fullName>
    </submittedName>
</protein>
<reference evidence="2" key="1">
    <citation type="submission" date="2021-03" db="EMBL/GenBank/DDBJ databases">
        <title>Molecular epidemiology and mechanisms of colistin and carbapenem resistance in Enterobacteriaceae from clinical isolates, the environment and porcine samples in Pretoria, South Africa.</title>
        <authorList>
            <person name="Bogoshi D."/>
            <person name="Mbelle N.M."/>
            <person name="Naidoo V."/>
            <person name="Osei Sekyere J."/>
        </authorList>
    </citation>
    <scope>NUCLEOTIDE SEQUENCE</scope>
    <source>
        <strain evidence="2">C052</strain>
    </source>
</reference>
<evidence type="ECO:0000256" key="1">
    <source>
        <dbReference type="SAM" id="Coils"/>
    </source>
</evidence>
<dbReference type="AlphaFoldDB" id="A0A939SRH6"/>
<feature type="coiled-coil region" evidence="1">
    <location>
        <begin position="1"/>
        <end position="28"/>
    </location>
</feature>
<sequence length="61" mass="6851">MSNILQDQQEHQLELVELQEKAALLQAKIDENMPSSIGEQSQIVLSIDAKSQLPQSCKFLI</sequence>
<comment type="caution">
    <text evidence="2">The sequence shown here is derived from an EMBL/GenBank/DDBJ whole genome shotgun (WGS) entry which is preliminary data.</text>
</comment>
<organism evidence="2 3">
    <name type="scientific">Providencia rettgeri</name>
    <dbReference type="NCBI Taxonomy" id="587"/>
    <lineage>
        <taxon>Bacteria</taxon>
        <taxon>Pseudomonadati</taxon>
        <taxon>Pseudomonadota</taxon>
        <taxon>Gammaproteobacteria</taxon>
        <taxon>Enterobacterales</taxon>
        <taxon>Morganellaceae</taxon>
        <taxon>Providencia</taxon>
    </lineage>
</organism>
<evidence type="ECO:0000313" key="3">
    <source>
        <dbReference type="Proteomes" id="UP000664477"/>
    </source>
</evidence>